<dbReference type="AlphaFoldDB" id="D3Q917"/>
<dbReference type="InterPro" id="IPR029056">
    <property type="entry name" value="Ribokinase-like"/>
</dbReference>
<evidence type="ECO:0000256" key="9">
    <source>
        <dbReference type="ARBA" id="ARBA00022977"/>
    </source>
</evidence>
<dbReference type="CDD" id="cd01169">
    <property type="entry name" value="HMPP_kinase"/>
    <property type="match status" value="1"/>
</dbReference>
<evidence type="ECO:0000313" key="11">
    <source>
        <dbReference type="EMBL" id="ADD40626.1"/>
    </source>
</evidence>
<evidence type="ECO:0000256" key="6">
    <source>
        <dbReference type="ARBA" id="ARBA00022741"/>
    </source>
</evidence>
<dbReference type="NCBIfam" id="TIGR00097">
    <property type="entry name" value="HMP-P_kinase"/>
    <property type="match status" value="1"/>
</dbReference>
<keyword evidence="7 11" id="KW-0418">Kinase</keyword>
<dbReference type="KEGG" id="sna:Snas_0915"/>
<dbReference type="eggNOG" id="COG0351">
    <property type="taxonomic scope" value="Bacteria"/>
</dbReference>
<evidence type="ECO:0000256" key="1">
    <source>
        <dbReference type="ARBA" id="ARBA00000151"/>
    </source>
</evidence>
<accession>D3Q917</accession>
<dbReference type="HOGENOM" id="CLU_020520_0_1_11"/>
<dbReference type="GO" id="GO:0008972">
    <property type="term" value="F:phosphomethylpyrimidine kinase activity"/>
    <property type="evidence" value="ECO:0007669"/>
    <property type="project" value="UniProtKB-EC"/>
</dbReference>
<keyword evidence="5 11" id="KW-0808">Transferase</keyword>
<comment type="catalytic activity">
    <reaction evidence="2">
        <text>4-amino-2-methyl-5-(phosphooxymethyl)pyrimidine + ATP = 4-amino-2-methyl-5-(diphosphooxymethyl)pyrimidine + ADP</text>
        <dbReference type="Rhea" id="RHEA:19893"/>
        <dbReference type="ChEBI" id="CHEBI:30616"/>
        <dbReference type="ChEBI" id="CHEBI:57841"/>
        <dbReference type="ChEBI" id="CHEBI:58354"/>
        <dbReference type="ChEBI" id="CHEBI:456216"/>
        <dbReference type="EC" id="2.7.4.7"/>
    </reaction>
</comment>
<dbReference type="GO" id="GO:0009229">
    <property type="term" value="P:thiamine diphosphate biosynthetic process"/>
    <property type="evidence" value="ECO:0007669"/>
    <property type="project" value="UniProtKB-UniPathway"/>
</dbReference>
<evidence type="ECO:0000256" key="7">
    <source>
        <dbReference type="ARBA" id="ARBA00022777"/>
    </source>
</evidence>
<evidence type="ECO:0000259" key="10">
    <source>
        <dbReference type="Pfam" id="PF08543"/>
    </source>
</evidence>
<evidence type="ECO:0000256" key="3">
    <source>
        <dbReference type="ARBA" id="ARBA00003848"/>
    </source>
</evidence>
<dbReference type="Pfam" id="PF08543">
    <property type="entry name" value="Phos_pyr_kin"/>
    <property type="match status" value="1"/>
</dbReference>
<evidence type="ECO:0000256" key="4">
    <source>
        <dbReference type="ARBA" id="ARBA00004769"/>
    </source>
</evidence>
<dbReference type="GO" id="GO:0008902">
    <property type="term" value="F:hydroxymethylpyrimidine kinase activity"/>
    <property type="evidence" value="ECO:0007669"/>
    <property type="project" value="UniProtKB-EC"/>
</dbReference>
<comment type="pathway">
    <text evidence="4">Cofactor biosynthesis; thiamine diphosphate biosynthesis; 4-amino-2-methyl-5-diphosphomethylpyrimidine from 5-amino-1-(5-phospho-D-ribosyl)imidazole: step 3/3.</text>
</comment>
<dbReference type="STRING" id="446470.Snas_0915"/>
<feature type="domain" description="Pyridoxamine kinase/Phosphomethylpyrimidine kinase" evidence="10">
    <location>
        <begin position="18"/>
        <end position="264"/>
    </location>
</feature>
<dbReference type="Proteomes" id="UP000000844">
    <property type="component" value="Chromosome"/>
</dbReference>
<reference evidence="11 12" key="1">
    <citation type="journal article" date="2009" name="Stand. Genomic Sci.">
        <title>Complete genome sequence of Stackebrandtia nassauensis type strain (LLR-40K-21).</title>
        <authorList>
            <person name="Munk C."/>
            <person name="Lapidus A."/>
            <person name="Copeland A."/>
            <person name="Jando M."/>
            <person name="Mayilraj S."/>
            <person name="Glavina Del Rio T."/>
            <person name="Nolan M."/>
            <person name="Chen F."/>
            <person name="Lucas S."/>
            <person name="Tice H."/>
            <person name="Cheng J.F."/>
            <person name="Han C."/>
            <person name="Detter J.C."/>
            <person name="Bruce D."/>
            <person name="Goodwin L."/>
            <person name="Chain P."/>
            <person name="Pitluck S."/>
            <person name="Goker M."/>
            <person name="Ovchinikova G."/>
            <person name="Pati A."/>
            <person name="Ivanova N."/>
            <person name="Mavromatis K."/>
            <person name="Chen A."/>
            <person name="Palaniappan K."/>
            <person name="Land M."/>
            <person name="Hauser L."/>
            <person name="Chang Y.J."/>
            <person name="Jeffries C.D."/>
            <person name="Bristow J."/>
            <person name="Eisen J.A."/>
            <person name="Markowitz V."/>
            <person name="Hugenholtz P."/>
            <person name="Kyrpides N.C."/>
            <person name="Klenk H.P."/>
        </authorList>
    </citation>
    <scope>NUCLEOTIDE SEQUENCE [LARGE SCALE GENOMIC DNA]</scope>
    <source>
        <strain evidence="12">DSM 44728 / CIP 108903 / NRRL B-16338 / NBRC 102104 / LLR-40K-21</strain>
    </source>
</reference>
<gene>
    <name evidence="11" type="ordered locus">Snas_0915</name>
</gene>
<comment type="catalytic activity">
    <reaction evidence="1">
        <text>4-amino-5-hydroxymethyl-2-methylpyrimidine + ATP = 4-amino-2-methyl-5-(phosphooxymethyl)pyrimidine + ADP + H(+)</text>
        <dbReference type="Rhea" id="RHEA:23096"/>
        <dbReference type="ChEBI" id="CHEBI:15378"/>
        <dbReference type="ChEBI" id="CHEBI:16892"/>
        <dbReference type="ChEBI" id="CHEBI:30616"/>
        <dbReference type="ChEBI" id="CHEBI:58354"/>
        <dbReference type="ChEBI" id="CHEBI:456216"/>
        <dbReference type="EC" id="2.7.1.49"/>
    </reaction>
</comment>
<dbReference type="SUPFAM" id="SSF53613">
    <property type="entry name" value="Ribokinase-like"/>
    <property type="match status" value="1"/>
</dbReference>
<evidence type="ECO:0000256" key="8">
    <source>
        <dbReference type="ARBA" id="ARBA00022840"/>
    </source>
</evidence>
<dbReference type="PANTHER" id="PTHR20858">
    <property type="entry name" value="PHOSPHOMETHYLPYRIMIDINE KINASE"/>
    <property type="match status" value="1"/>
</dbReference>
<comment type="function">
    <text evidence="3">Catalyzes the phosphorylation of hydroxymethylpyrimidine phosphate (HMP-P) to HMP-PP, and of HMP to HMP-P.</text>
</comment>
<organism evidence="11 12">
    <name type="scientific">Stackebrandtia nassauensis (strain DSM 44728 / CIP 108903 / NRRL B-16338 / NBRC 102104 / LLR-40K-21)</name>
    <dbReference type="NCBI Taxonomy" id="446470"/>
    <lineage>
        <taxon>Bacteria</taxon>
        <taxon>Bacillati</taxon>
        <taxon>Actinomycetota</taxon>
        <taxon>Actinomycetes</taxon>
        <taxon>Glycomycetales</taxon>
        <taxon>Glycomycetaceae</taxon>
        <taxon>Stackebrandtia</taxon>
    </lineage>
</organism>
<dbReference type="UniPathway" id="UPA00060">
    <property type="reaction ID" value="UER00138"/>
</dbReference>
<sequence length="274" mass="28198">MTTVTTQPPTALTIAGSDSGGGAGIQADLHTFAAHAVHGTSVVTSVTAQNTLGVTDVHPVPPETVSAQLDAVLSDFDVRAVKTGLLPDETILSIVAERAEAGDLPELVVDPVLVAASGDKLFTGDFGAYLERLSPHTIVFTPNIHEAQALLGGEITGLDDMREAARALARYGSQAVLVKGGHGKDPEKATDVLWTQGQILELSAPRVDTPNTHGTGCTLASAIAARIAHGHPVAQAVGGAKRYLTEALTAAASWRLGAGPGPVHHHHGRKSTVL</sequence>
<evidence type="ECO:0000256" key="5">
    <source>
        <dbReference type="ARBA" id="ARBA00022679"/>
    </source>
</evidence>
<evidence type="ECO:0000313" key="12">
    <source>
        <dbReference type="Proteomes" id="UP000000844"/>
    </source>
</evidence>
<dbReference type="GO" id="GO:0005524">
    <property type="term" value="F:ATP binding"/>
    <property type="evidence" value="ECO:0007669"/>
    <property type="project" value="UniProtKB-KW"/>
</dbReference>
<dbReference type="Gene3D" id="3.40.1190.20">
    <property type="match status" value="1"/>
</dbReference>
<protein>
    <submittedName>
        <fullName evidence="11">Phosphomethylpyrimidine kinase</fullName>
        <ecNumber evidence="11">2.7.4.7</ecNumber>
    </submittedName>
</protein>
<dbReference type="InterPro" id="IPR004399">
    <property type="entry name" value="HMP/HMP-P_kinase_dom"/>
</dbReference>
<dbReference type="FunFam" id="3.40.1190.20:FF:000003">
    <property type="entry name" value="Phosphomethylpyrimidine kinase ThiD"/>
    <property type="match status" value="1"/>
</dbReference>
<keyword evidence="8" id="KW-0067">ATP-binding</keyword>
<keyword evidence="6" id="KW-0547">Nucleotide-binding</keyword>
<keyword evidence="12" id="KW-1185">Reference proteome</keyword>
<evidence type="ECO:0000256" key="2">
    <source>
        <dbReference type="ARBA" id="ARBA00000565"/>
    </source>
</evidence>
<dbReference type="RefSeq" id="WP_013016197.1">
    <property type="nucleotide sequence ID" value="NC_013947.1"/>
</dbReference>
<keyword evidence="9" id="KW-0784">Thiamine biosynthesis</keyword>
<proteinExistence type="predicted"/>
<dbReference type="EMBL" id="CP001778">
    <property type="protein sequence ID" value="ADD40626.1"/>
    <property type="molecule type" value="Genomic_DNA"/>
</dbReference>
<dbReference type="GO" id="GO:0009228">
    <property type="term" value="P:thiamine biosynthetic process"/>
    <property type="evidence" value="ECO:0007669"/>
    <property type="project" value="UniProtKB-KW"/>
</dbReference>
<dbReference type="GO" id="GO:0005829">
    <property type="term" value="C:cytosol"/>
    <property type="evidence" value="ECO:0007669"/>
    <property type="project" value="TreeGrafter"/>
</dbReference>
<dbReference type="InterPro" id="IPR013749">
    <property type="entry name" value="PM/HMP-P_kinase-1"/>
</dbReference>
<dbReference type="PANTHER" id="PTHR20858:SF17">
    <property type="entry name" value="HYDROXYMETHYLPYRIMIDINE_PHOSPHOMETHYLPYRIMIDINE KINASE THI20-RELATED"/>
    <property type="match status" value="1"/>
</dbReference>
<dbReference type="EC" id="2.7.4.7" evidence="11"/>
<name>D3Q917_STANL</name>